<proteinExistence type="predicted"/>
<sequence>MVSEEQLDSYRVEGTKIRVVRDGIETNDVIGIVVAWDEESVVVRKVSRKVVKLSRSYHYEPASVPRTNIIDE</sequence>
<dbReference type="Proteomes" id="UP001596047">
    <property type="component" value="Unassembled WGS sequence"/>
</dbReference>
<accession>A0ABW0VYZ2</accession>
<evidence type="ECO:0000313" key="2">
    <source>
        <dbReference type="Proteomes" id="UP001596047"/>
    </source>
</evidence>
<comment type="caution">
    <text evidence="1">The sequence shown here is derived from an EMBL/GenBank/DDBJ whole genome shotgun (WGS) entry which is preliminary data.</text>
</comment>
<evidence type="ECO:0008006" key="3">
    <source>
        <dbReference type="Google" id="ProtNLM"/>
    </source>
</evidence>
<name>A0ABW0VYZ2_9BACL</name>
<organism evidence="1 2">
    <name type="scientific">Paenibacillus solisilvae</name>
    <dbReference type="NCBI Taxonomy" id="2486751"/>
    <lineage>
        <taxon>Bacteria</taxon>
        <taxon>Bacillati</taxon>
        <taxon>Bacillota</taxon>
        <taxon>Bacilli</taxon>
        <taxon>Bacillales</taxon>
        <taxon>Paenibacillaceae</taxon>
        <taxon>Paenibacillus</taxon>
    </lineage>
</organism>
<evidence type="ECO:0000313" key="1">
    <source>
        <dbReference type="EMBL" id="MFC5650433.1"/>
    </source>
</evidence>
<gene>
    <name evidence="1" type="ORF">ACFPYJ_15145</name>
</gene>
<reference evidence="2" key="1">
    <citation type="journal article" date="2019" name="Int. J. Syst. Evol. Microbiol.">
        <title>The Global Catalogue of Microorganisms (GCM) 10K type strain sequencing project: providing services to taxonomists for standard genome sequencing and annotation.</title>
        <authorList>
            <consortium name="The Broad Institute Genomics Platform"/>
            <consortium name="The Broad Institute Genome Sequencing Center for Infectious Disease"/>
            <person name="Wu L."/>
            <person name="Ma J."/>
        </authorList>
    </citation>
    <scope>NUCLEOTIDE SEQUENCE [LARGE SCALE GENOMIC DNA]</scope>
    <source>
        <strain evidence="2">CGMCC 1.3240</strain>
    </source>
</reference>
<keyword evidence="2" id="KW-1185">Reference proteome</keyword>
<dbReference type="EMBL" id="JBHSOW010000056">
    <property type="protein sequence ID" value="MFC5650433.1"/>
    <property type="molecule type" value="Genomic_DNA"/>
</dbReference>
<dbReference type="RefSeq" id="WP_379188989.1">
    <property type="nucleotide sequence ID" value="NZ_JBHSOW010000056.1"/>
</dbReference>
<protein>
    <recommendedName>
        <fullName evidence="3">DUF2187 domain-containing protein</fullName>
    </recommendedName>
</protein>